<comment type="similarity">
    <text evidence="2">Belongs to the sodium:solute symporter (SSF) (TC 2.A.21) family.</text>
</comment>
<gene>
    <name evidence="8" type="ORF">PCAR00345_LOCUS1191</name>
</gene>
<keyword evidence="3" id="KW-0813">Transport</keyword>
<accession>A0A7S4AZ70</accession>
<feature type="transmembrane region" description="Helical" evidence="7">
    <location>
        <begin position="58"/>
        <end position="76"/>
    </location>
</feature>
<dbReference type="InterPro" id="IPR050277">
    <property type="entry name" value="Sodium:Solute_Symporter"/>
</dbReference>
<feature type="transmembrane region" description="Helical" evidence="7">
    <location>
        <begin position="135"/>
        <end position="164"/>
    </location>
</feature>
<feature type="transmembrane region" description="Helical" evidence="7">
    <location>
        <begin position="12"/>
        <end position="37"/>
    </location>
</feature>
<dbReference type="GO" id="GO:0015606">
    <property type="term" value="F:spermidine transmembrane transporter activity"/>
    <property type="evidence" value="ECO:0007669"/>
    <property type="project" value="TreeGrafter"/>
</dbReference>
<evidence type="ECO:0000256" key="6">
    <source>
        <dbReference type="ARBA" id="ARBA00023136"/>
    </source>
</evidence>
<evidence type="ECO:0000313" key="8">
    <source>
        <dbReference type="EMBL" id="CAE0748609.1"/>
    </source>
</evidence>
<protein>
    <recommendedName>
        <fullName evidence="9">Urea transporter</fullName>
    </recommendedName>
</protein>
<feature type="transmembrane region" description="Helical" evidence="7">
    <location>
        <begin position="184"/>
        <end position="204"/>
    </location>
</feature>
<evidence type="ECO:0008006" key="9">
    <source>
        <dbReference type="Google" id="ProtNLM"/>
    </source>
</evidence>
<feature type="transmembrane region" description="Helical" evidence="7">
    <location>
        <begin position="394"/>
        <end position="412"/>
    </location>
</feature>
<dbReference type="PANTHER" id="PTHR48086">
    <property type="entry name" value="SODIUM/PROLINE SYMPORTER-RELATED"/>
    <property type="match status" value="1"/>
</dbReference>
<evidence type="ECO:0000256" key="7">
    <source>
        <dbReference type="SAM" id="Phobius"/>
    </source>
</evidence>
<reference evidence="8" key="1">
    <citation type="submission" date="2021-01" db="EMBL/GenBank/DDBJ databases">
        <authorList>
            <person name="Corre E."/>
            <person name="Pelletier E."/>
            <person name="Niang G."/>
            <person name="Scheremetjew M."/>
            <person name="Finn R."/>
            <person name="Kale V."/>
            <person name="Holt S."/>
            <person name="Cochrane G."/>
            <person name="Meng A."/>
            <person name="Brown T."/>
            <person name="Cohen L."/>
        </authorList>
    </citation>
    <scope>NUCLEOTIDE SEQUENCE</scope>
    <source>
        <strain evidence="8">CCMP645</strain>
    </source>
</reference>
<dbReference type="PROSITE" id="PS50283">
    <property type="entry name" value="NA_SOLUT_SYMP_3"/>
    <property type="match status" value="1"/>
</dbReference>
<feature type="transmembrane region" description="Helical" evidence="7">
    <location>
        <begin position="418"/>
        <end position="439"/>
    </location>
</feature>
<dbReference type="PANTHER" id="PTHR48086:SF10">
    <property type="entry name" value="AGR155CP"/>
    <property type="match status" value="1"/>
</dbReference>
<feature type="transmembrane region" description="Helical" evidence="7">
    <location>
        <begin position="323"/>
        <end position="340"/>
    </location>
</feature>
<dbReference type="EMBL" id="HBIZ01002177">
    <property type="protein sequence ID" value="CAE0748609.1"/>
    <property type="molecule type" value="Transcribed_RNA"/>
</dbReference>
<keyword evidence="4 7" id="KW-0812">Transmembrane</keyword>
<keyword evidence="6 7" id="KW-0472">Membrane</keyword>
<dbReference type="AlphaFoldDB" id="A0A7S4AZ70"/>
<feature type="transmembrane region" description="Helical" evidence="7">
    <location>
        <begin position="486"/>
        <end position="510"/>
    </location>
</feature>
<proteinExistence type="inferred from homology"/>
<feature type="transmembrane region" description="Helical" evidence="7">
    <location>
        <begin position="446"/>
        <end position="466"/>
    </location>
</feature>
<organism evidence="8">
    <name type="scientific">Chrysotila carterae</name>
    <name type="common">Marine alga</name>
    <name type="synonym">Syracosphaera carterae</name>
    <dbReference type="NCBI Taxonomy" id="13221"/>
    <lineage>
        <taxon>Eukaryota</taxon>
        <taxon>Haptista</taxon>
        <taxon>Haptophyta</taxon>
        <taxon>Prymnesiophyceae</taxon>
        <taxon>Isochrysidales</taxon>
        <taxon>Isochrysidaceae</taxon>
        <taxon>Chrysotila</taxon>
    </lineage>
</organism>
<evidence type="ECO:0000256" key="4">
    <source>
        <dbReference type="ARBA" id="ARBA00022692"/>
    </source>
</evidence>
<feature type="transmembrane region" description="Helical" evidence="7">
    <location>
        <begin position="82"/>
        <end position="104"/>
    </location>
</feature>
<feature type="transmembrane region" description="Helical" evidence="7">
    <location>
        <begin position="256"/>
        <end position="278"/>
    </location>
</feature>
<feature type="transmembrane region" description="Helical" evidence="7">
    <location>
        <begin position="290"/>
        <end position="317"/>
    </location>
</feature>
<evidence type="ECO:0000256" key="5">
    <source>
        <dbReference type="ARBA" id="ARBA00022989"/>
    </source>
</evidence>
<evidence type="ECO:0000256" key="1">
    <source>
        <dbReference type="ARBA" id="ARBA00004141"/>
    </source>
</evidence>
<evidence type="ECO:0000256" key="3">
    <source>
        <dbReference type="ARBA" id="ARBA00022448"/>
    </source>
</evidence>
<feature type="transmembrane region" description="Helical" evidence="7">
    <location>
        <begin position="216"/>
        <end position="236"/>
    </location>
</feature>
<name>A0A7S4AZ70_CHRCT</name>
<evidence type="ECO:0000256" key="2">
    <source>
        <dbReference type="ARBA" id="ARBA00006434"/>
    </source>
</evidence>
<dbReference type="InterPro" id="IPR001734">
    <property type="entry name" value="Na/solute_symporter"/>
</dbReference>
<dbReference type="Gene3D" id="1.20.1730.10">
    <property type="entry name" value="Sodium/glucose cotransporter"/>
    <property type="match status" value="1"/>
</dbReference>
<sequence>MSTAGEPIDPPVLSGGLCYALLFSTLGVILLTTVAIGGRRLLDTDNDNYMTARNTQSGVWLTLSYFASSIGAWVIFAVPEAAILGGSIALAGYTISAVVPLVLFEFMTPYLRARLPTGITFAEFVQERYGTENTVVFSLFSFFYMFIYLVAEFTSVGLVCTSLSNIRTLDDTFWSTDYSAGPQPLAPALATSMITLAYTGLGGLPVSLLTDRLQGVGVFVLSIIIAIAAFAYPTGFSDDRWEQVTSTGTDDDYAKAVYIAVSLILGVTSANMFHAGYWQRIWSAENDRQVRIAIIGSSVLVIIVMSLFGIIGFFAYAIYGTNLFSYGGFYVVFLAAPILVRSNVPEVWHGLFIVLGVAMVASTADSIQSGMMAVLSPATEALFGAKLGDKGKMAVNFGVMAAFNVLAIVISLSGQSVLMLFLLADLLCAAAIVPLFMGFWRRTHPYAALAGCFTGVGTIVVVYAIFNSTSDEGFNTLTGFGGIFYKSATAAFCLAPTMSGLVTLVISLLTNHHFEGFQLKDSTTEQKKTETISDVEMKNAAL</sequence>
<feature type="transmembrane region" description="Helical" evidence="7">
    <location>
        <begin position="347"/>
        <end position="364"/>
    </location>
</feature>
<dbReference type="InterPro" id="IPR038377">
    <property type="entry name" value="Na/Glc_symporter_sf"/>
</dbReference>
<comment type="subcellular location">
    <subcellularLocation>
        <location evidence="1">Membrane</location>
        <topology evidence="1">Multi-pass membrane protein</topology>
    </subcellularLocation>
</comment>
<keyword evidence="5 7" id="KW-1133">Transmembrane helix</keyword>
<dbReference type="GO" id="GO:0005886">
    <property type="term" value="C:plasma membrane"/>
    <property type="evidence" value="ECO:0007669"/>
    <property type="project" value="TreeGrafter"/>
</dbReference>